<evidence type="ECO:0000313" key="2">
    <source>
        <dbReference type="Proteomes" id="UP000050700"/>
    </source>
</evidence>
<evidence type="ECO:0000313" key="1">
    <source>
        <dbReference type="EMBL" id="KIS34799.1"/>
    </source>
</evidence>
<comment type="caution">
    <text evidence="1">The sequence shown here is derived from an EMBL/GenBank/DDBJ whole genome shotgun (WGS) entry which is preliminary data.</text>
</comment>
<dbReference type="Proteomes" id="UP000050700">
    <property type="component" value="Unassembled WGS sequence"/>
</dbReference>
<dbReference type="EMBL" id="JMQP01000002">
    <property type="protein sequence ID" value="KIS34799.1"/>
    <property type="molecule type" value="Genomic_DNA"/>
</dbReference>
<sequence length="57" mass="6915">MQHFDNRKCGIEYRKMAKINRERNKKCGGFLVVFHNKFSIFTEQIRTKEFIASQYNL</sequence>
<gene>
    <name evidence="1" type="ORF">NTHI1209_00401</name>
</gene>
<dbReference type="PATRIC" id="fig|727.582.peg.355"/>
<dbReference type="AlphaFoldDB" id="A0A158SVA5"/>
<name>A0A158SVA5_HAEIF</name>
<protein>
    <submittedName>
        <fullName evidence="1">Uncharacterized protein</fullName>
    </submittedName>
</protein>
<organism evidence="1 2">
    <name type="scientific">Haemophilus influenzae</name>
    <dbReference type="NCBI Taxonomy" id="727"/>
    <lineage>
        <taxon>Bacteria</taxon>
        <taxon>Pseudomonadati</taxon>
        <taxon>Pseudomonadota</taxon>
        <taxon>Gammaproteobacteria</taxon>
        <taxon>Pasteurellales</taxon>
        <taxon>Pasteurellaceae</taxon>
        <taxon>Haemophilus</taxon>
    </lineage>
</organism>
<accession>A0A158SVA5</accession>
<reference evidence="1 2" key="1">
    <citation type="submission" date="2014-05" db="EMBL/GenBank/DDBJ databases">
        <title>Methylome analysis of the phasevarions of Haemophilus influenzae.</title>
        <authorList>
            <person name="Atack J.M."/>
            <person name="Fox K.L."/>
            <person name="Power P.M."/>
            <person name="Clark T."/>
            <person name="Jurcisek J."/>
            <person name="Korlach J."/>
            <person name="Bakaletz L.O."/>
            <person name="Jennings M.P."/>
        </authorList>
    </citation>
    <scope>NUCLEOTIDE SEQUENCE [LARGE SCALE GENOMIC DNA]</scope>
    <source>
        <strain evidence="1 2">1209</strain>
    </source>
</reference>
<proteinExistence type="predicted"/>